<dbReference type="RefSeq" id="WP_015337782.1">
    <property type="nucleotide sequence ID" value="NC_020055.1"/>
</dbReference>
<dbReference type="PATRIC" id="fig|1121451.3.peg.3124"/>
<dbReference type="OrthoDB" id="5446362at2"/>
<evidence type="ECO:0000313" key="2">
    <source>
        <dbReference type="Proteomes" id="UP000010808"/>
    </source>
</evidence>
<dbReference type="STRING" id="1121451.DESAM_22917"/>
<gene>
    <name evidence="1" type="ORF">DESAM_22917</name>
</gene>
<keyword evidence="2" id="KW-1185">Reference proteome</keyword>
<dbReference type="KEGG" id="dhy:DESAM_22917"/>
<dbReference type="EMBL" id="FO203522">
    <property type="protein sequence ID" value="CCO25184.1"/>
    <property type="molecule type" value="Genomic_DNA"/>
</dbReference>
<protein>
    <submittedName>
        <fullName evidence="1">Uncharacterized protein</fullName>
    </submittedName>
</protein>
<dbReference type="HOGENOM" id="CLU_745417_0_0_7"/>
<dbReference type="AlphaFoldDB" id="L0REJ4"/>
<organism evidence="1 2">
    <name type="scientific">Maridesulfovibrio hydrothermalis AM13 = DSM 14728</name>
    <dbReference type="NCBI Taxonomy" id="1121451"/>
    <lineage>
        <taxon>Bacteria</taxon>
        <taxon>Pseudomonadati</taxon>
        <taxon>Thermodesulfobacteriota</taxon>
        <taxon>Desulfovibrionia</taxon>
        <taxon>Desulfovibrionales</taxon>
        <taxon>Desulfovibrionaceae</taxon>
        <taxon>Maridesulfovibrio</taxon>
    </lineage>
</organism>
<sequence length="371" mass="41613">MNRRLSIILIMLVALLSASLAEARELYIIPSAIGKVRNKEKDRHKTELETILKDKEFKKALRKGVLGFLRRAAAKNEGVNIKRAGFKTKFDPESILIPLLFVDNVISFVDKFGSEEQALYKGSVYIGINFLLFQAKSESLVYSAPMLVSVPYLNKTKNFSLTPLAGQIRAAIVEFFTDRKRLKPDAQDELGNCLADLEYLFSTKTCEIKNITLSKGTIKRIRNVDKYKSLAQMLASQALSQDHLVLPPKSRFPAIRRGLHAAVSMFGVSFQQGAEKSGFSERDNVYQTEMRMPKPEIIYGLTVKTGTRDNDLGPYIERNYTTAAYLQGGGEIIKCIKGVEVTLAKRHTTVSDVHFYNSLINALSDLDTCKK</sequence>
<name>L0REJ4_9BACT</name>
<dbReference type="Proteomes" id="UP000010808">
    <property type="component" value="Chromosome"/>
</dbReference>
<proteinExistence type="predicted"/>
<accession>L0REJ4</accession>
<dbReference type="eggNOG" id="ENOG50312SF">
    <property type="taxonomic scope" value="Bacteria"/>
</dbReference>
<reference evidence="1 2" key="1">
    <citation type="submission" date="2012-10" db="EMBL/GenBank/DDBJ databases">
        <authorList>
            <person name="Genoscope - CEA"/>
        </authorList>
    </citation>
    <scope>NUCLEOTIDE SEQUENCE [LARGE SCALE GENOMIC DNA]</scope>
    <source>
        <strain evidence="2">AM13 / DSM 14728</strain>
    </source>
</reference>
<evidence type="ECO:0000313" key="1">
    <source>
        <dbReference type="EMBL" id="CCO25184.1"/>
    </source>
</evidence>